<sequence>REHAAIRDAGISKLFKHAAITIKYNMDLREGIFGASSTGSDAPFWAHYCEANELPYLPKYAEYGRVANVRRNINKKFGFASSWNPERLRVVALWKGLGSGEKVEGLTGCRDEDDYEEQEEREAGQIGDSEKIVRDEDDYEEREEGQIVRDEGDYEEQEWINSNKHKLSKHFT</sequence>
<keyword evidence="3" id="KW-1185">Reference proteome</keyword>
<evidence type="ECO:0000313" key="3">
    <source>
        <dbReference type="Proteomes" id="UP000737391"/>
    </source>
</evidence>
<reference evidence="2" key="1">
    <citation type="submission" date="2020-01" db="EMBL/GenBank/DDBJ databases">
        <title>Identification and distribution of gene clusters putatively required for synthesis of sphingolipid metabolism inhibitors in phylogenetically diverse species of the filamentous fungus Fusarium.</title>
        <authorList>
            <person name="Kim H.-S."/>
            <person name="Busman M."/>
            <person name="Brown D.W."/>
            <person name="Divon H."/>
            <person name="Uhlig S."/>
            <person name="Proctor R.H."/>
        </authorList>
    </citation>
    <scope>NUCLEOTIDE SEQUENCE</scope>
    <source>
        <strain evidence="2">NRRL 31653</strain>
    </source>
</reference>
<organism evidence="2 3">
    <name type="scientific">Fusarium agapanthi</name>
    <dbReference type="NCBI Taxonomy" id="1803897"/>
    <lineage>
        <taxon>Eukaryota</taxon>
        <taxon>Fungi</taxon>
        <taxon>Dikarya</taxon>
        <taxon>Ascomycota</taxon>
        <taxon>Pezizomycotina</taxon>
        <taxon>Sordariomycetes</taxon>
        <taxon>Hypocreomycetidae</taxon>
        <taxon>Hypocreales</taxon>
        <taxon>Nectriaceae</taxon>
        <taxon>Fusarium</taxon>
        <taxon>Fusarium fujikuroi species complex</taxon>
    </lineage>
</organism>
<gene>
    <name evidence="2" type="ORF">FAGAP_9365</name>
</gene>
<evidence type="ECO:0000256" key="1">
    <source>
        <dbReference type="SAM" id="MobiDB-lite"/>
    </source>
</evidence>
<protein>
    <submittedName>
        <fullName evidence="2">Uncharacterized protein</fullName>
    </submittedName>
</protein>
<feature type="non-terminal residue" evidence="2">
    <location>
        <position position="1"/>
    </location>
</feature>
<proteinExistence type="predicted"/>
<feature type="compositionally biased region" description="Acidic residues" evidence="1">
    <location>
        <begin position="111"/>
        <end position="120"/>
    </location>
</feature>
<dbReference type="AlphaFoldDB" id="A0A9P5B340"/>
<name>A0A9P5B340_9HYPO</name>
<evidence type="ECO:0000313" key="2">
    <source>
        <dbReference type="EMBL" id="KAF4494504.1"/>
    </source>
</evidence>
<dbReference type="Proteomes" id="UP000737391">
    <property type="component" value="Unassembled WGS sequence"/>
</dbReference>
<comment type="caution">
    <text evidence="2">The sequence shown here is derived from an EMBL/GenBank/DDBJ whole genome shotgun (WGS) entry which is preliminary data.</text>
</comment>
<feature type="region of interest" description="Disordered" evidence="1">
    <location>
        <begin position="105"/>
        <end position="155"/>
    </location>
</feature>
<dbReference type="EMBL" id="LUFC02000757">
    <property type="protein sequence ID" value="KAF4494504.1"/>
    <property type="molecule type" value="Genomic_DNA"/>
</dbReference>
<accession>A0A9P5B340</accession>
<dbReference type="OrthoDB" id="10428011at2759"/>